<reference evidence="1 2" key="1">
    <citation type="submission" date="2024-09" db="EMBL/GenBank/DDBJ databases">
        <title>Chromosome-scale assembly of Riccia sorocarpa.</title>
        <authorList>
            <person name="Paukszto L."/>
        </authorList>
    </citation>
    <scope>NUCLEOTIDE SEQUENCE [LARGE SCALE GENOMIC DNA]</scope>
    <source>
        <strain evidence="1">LP-2024</strain>
        <tissue evidence="1">Aerial parts of the thallus</tissue>
    </source>
</reference>
<gene>
    <name evidence="1" type="ORF">R1sor_017198</name>
</gene>
<evidence type="ECO:0000313" key="1">
    <source>
        <dbReference type="EMBL" id="KAL3699176.1"/>
    </source>
</evidence>
<organism evidence="1 2">
    <name type="scientific">Riccia sorocarpa</name>
    <dbReference type="NCBI Taxonomy" id="122646"/>
    <lineage>
        <taxon>Eukaryota</taxon>
        <taxon>Viridiplantae</taxon>
        <taxon>Streptophyta</taxon>
        <taxon>Embryophyta</taxon>
        <taxon>Marchantiophyta</taxon>
        <taxon>Marchantiopsida</taxon>
        <taxon>Marchantiidae</taxon>
        <taxon>Marchantiales</taxon>
        <taxon>Ricciaceae</taxon>
        <taxon>Riccia</taxon>
    </lineage>
</organism>
<sequence>MEPQLGGGITIIIHSVTWDFGDLLTPKILLCRLVPFCRVRQFQTSSIQTEALKKSFETQCYMEHASAFHVTPFDKNGTPMYVKQEDRDRWDTLWRMENDEFDAEKLKEPAYKELATIQDAERYLQVLSTPLNAYKAMIGDDIYDEFEKSRLKAHLNKAWYNENMTAVEVSYILSYAKVTIAKELQPEVEPEEEKRLGKALSAK</sequence>
<accession>A0ABD3IA49</accession>
<dbReference type="Proteomes" id="UP001633002">
    <property type="component" value="Unassembled WGS sequence"/>
</dbReference>
<proteinExistence type="predicted"/>
<dbReference type="AlphaFoldDB" id="A0ABD3IA49"/>
<keyword evidence="2" id="KW-1185">Reference proteome</keyword>
<evidence type="ECO:0000313" key="2">
    <source>
        <dbReference type="Proteomes" id="UP001633002"/>
    </source>
</evidence>
<dbReference type="EMBL" id="JBJQOH010000001">
    <property type="protein sequence ID" value="KAL3699176.1"/>
    <property type="molecule type" value="Genomic_DNA"/>
</dbReference>
<name>A0ABD3IA49_9MARC</name>
<comment type="caution">
    <text evidence="1">The sequence shown here is derived from an EMBL/GenBank/DDBJ whole genome shotgun (WGS) entry which is preliminary data.</text>
</comment>
<protein>
    <submittedName>
        <fullName evidence="1">Uncharacterized protein</fullName>
    </submittedName>
</protein>